<evidence type="ECO:0000313" key="1">
    <source>
        <dbReference type="EMBL" id="DAE28191.1"/>
    </source>
</evidence>
<accession>A0A8S5RA26</accession>
<protein>
    <submittedName>
        <fullName evidence="1">Uncharacterized protein</fullName>
    </submittedName>
</protein>
<organism evidence="1">
    <name type="scientific">virus sp. ctQcs9</name>
    <dbReference type="NCBI Taxonomy" id="2825816"/>
    <lineage>
        <taxon>Viruses</taxon>
    </lineage>
</organism>
<sequence length="32" mass="3399">MLNPAGYATMAFSPVINAPKTAITEFTDNLAK</sequence>
<name>A0A8S5RA26_9VIRU</name>
<reference evidence="1" key="1">
    <citation type="journal article" date="2021" name="Proc. Natl. Acad. Sci. U.S.A.">
        <title>A Catalog of Tens of Thousands of Viruses from Human Metagenomes Reveals Hidden Associations with Chronic Diseases.</title>
        <authorList>
            <person name="Tisza M.J."/>
            <person name="Buck C.B."/>
        </authorList>
    </citation>
    <scope>NUCLEOTIDE SEQUENCE</scope>
    <source>
        <strain evidence="1">CtQcs9</strain>
    </source>
</reference>
<dbReference type="EMBL" id="BK059082">
    <property type="protein sequence ID" value="DAE28191.1"/>
    <property type="molecule type" value="Genomic_DNA"/>
</dbReference>
<proteinExistence type="predicted"/>